<dbReference type="InterPro" id="IPR051120">
    <property type="entry name" value="ABC_AA/LPS_Transport"/>
</dbReference>
<dbReference type="InterPro" id="IPR027417">
    <property type="entry name" value="P-loop_NTPase"/>
</dbReference>
<accession>A0A2C9ELC4</accession>
<dbReference type="CDD" id="cd03219">
    <property type="entry name" value="ABC_Mj1267_LivG_branched"/>
    <property type="match status" value="1"/>
</dbReference>
<feature type="region of interest" description="Disordered" evidence="4">
    <location>
        <begin position="1"/>
        <end position="114"/>
    </location>
</feature>
<dbReference type="Pfam" id="PF00005">
    <property type="entry name" value="ABC_tran"/>
    <property type="match status" value="1"/>
</dbReference>
<evidence type="ECO:0000256" key="3">
    <source>
        <dbReference type="ARBA" id="ARBA00022840"/>
    </source>
</evidence>
<protein>
    <submittedName>
        <fullName evidence="6">High-affinity branched-chain amino acid transport ATP-binding protein BraF</fullName>
    </submittedName>
</protein>
<dbReference type="AlphaFoldDB" id="A0A2C9ELC4"/>
<feature type="domain" description="ABC transporter" evidence="5">
    <location>
        <begin position="132"/>
        <end position="380"/>
    </location>
</feature>
<name>A0A2C9ELC4_PSEPH</name>
<dbReference type="Gene3D" id="3.40.50.300">
    <property type="entry name" value="P-loop containing nucleotide triphosphate hydrolases"/>
    <property type="match status" value="1"/>
</dbReference>
<dbReference type="Pfam" id="PF12399">
    <property type="entry name" value="BCA_ABC_TP_C"/>
    <property type="match status" value="1"/>
</dbReference>
<dbReference type="GO" id="GO:0005524">
    <property type="term" value="F:ATP binding"/>
    <property type="evidence" value="ECO:0007669"/>
    <property type="project" value="UniProtKB-KW"/>
</dbReference>
<dbReference type="InterPro" id="IPR003593">
    <property type="entry name" value="AAA+_ATPase"/>
</dbReference>
<evidence type="ECO:0000313" key="6">
    <source>
        <dbReference type="EMBL" id="AGL84456.1"/>
    </source>
</evidence>
<keyword evidence="3 6" id="KW-0067">ATP-binding</keyword>
<dbReference type="EMBL" id="CP003190">
    <property type="protein sequence ID" value="AGL84456.1"/>
    <property type="molecule type" value="Genomic_DNA"/>
</dbReference>
<dbReference type="HOGENOM" id="CLU_000604_1_2_6"/>
<evidence type="ECO:0000256" key="4">
    <source>
        <dbReference type="SAM" id="MobiDB-lite"/>
    </source>
</evidence>
<dbReference type="Proteomes" id="UP000013940">
    <property type="component" value="Chromosome"/>
</dbReference>
<dbReference type="GO" id="GO:0005886">
    <property type="term" value="C:plasma membrane"/>
    <property type="evidence" value="ECO:0007669"/>
    <property type="project" value="TreeGrafter"/>
</dbReference>
<sequence>MAGGPDGAAGAMAGQWPVPGLRRKPRLDQPRPAGGSPQRPAAVAPAPATPGGRGREPPGAPRQLAPTPVRVGLGPSPGPVGAPAQASGAPPAGLCSPAIHLAGPPGHDATGHPGLDRRIHTEHCMSHAESILQVSDISLSFKGVKAINQLSFEVRRGEICALIGPNGAGKSSLLNVLNGVYRFDAGTIVFERQPLQRIDPLDAARRGIGRTFQNNALFKKMSVLDNLLTGLSRHSRARFIEQALGLPRARREARAFRQLAEGILQFLELQALRDVPVGNLAYGLQKRVELGRALIAGPSLLLLDEPLAGMNAEEKQEMARFIADINRDLGTTVVLIEHDMAVVMDLCDHVVVLDYGRKVGDGTPAEVQANPEVIAAYLGAVH</sequence>
<proteinExistence type="predicted"/>
<dbReference type="InterPro" id="IPR003439">
    <property type="entry name" value="ABC_transporter-like_ATP-bd"/>
</dbReference>
<feature type="compositionally biased region" description="Low complexity" evidence="4">
    <location>
        <begin position="71"/>
        <end position="94"/>
    </location>
</feature>
<dbReference type="eggNOG" id="COG0411">
    <property type="taxonomic scope" value="Bacteria"/>
</dbReference>
<dbReference type="SUPFAM" id="SSF52540">
    <property type="entry name" value="P-loop containing nucleoside triphosphate hydrolases"/>
    <property type="match status" value="1"/>
</dbReference>
<reference evidence="7" key="1">
    <citation type="journal article" date="2014" name="Genome Announc.">
        <title>Full-genome sequence of the plant growth-promoting bacterium Pseudomonas protegens CHA0.</title>
        <authorList>
            <person name="Jousset A."/>
            <person name="Schuldes J."/>
            <person name="Keel C."/>
            <person name="Maurhofer M."/>
            <person name="Daniel R."/>
            <person name="Scheu S."/>
            <person name="Thuermer A."/>
        </authorList>
    </citation>
    <scope>NUCLEOTIDE SEQUENCE [LARGE SCALE GENOMIC DNA]</scope>
    <source>
        <strain evidence="7">DSM 19095 / LMG 27888 / CFBP 6595 / CHA0</strain>
    </source>
</reference>
<evidence type="ECO:0000256" key="2">
    <source>
        <dbReference type="ARBA" id="ARBA00022741"/>
    </source>
</evidence>
<keyword evidence="1" id="KW-0813">Transport</keyword>
<dbReference type="FunFam" id="3.40.50.300:FF:000421">
    <property type="entry name" value="Branched-chain amino acid ABC transporter ATP-binding protein"/>
    <property type="match status" value="1"/>
</dbReference>
<dbReference type="InterPro" id="IPR032823">
    <property type="entry name" value="BCA_ABC_TP_C"/>
</dbReference>
<dbReference type="PROSITE" id="PS50893">
    <property type="entry name" value="ABC_TRANSPORTER_2"/>
    <property type="match status" value="1"/>
</dbReference>
<dbReference type="GO" id="GO:0016887">
    <property type="term" value="F:ATP hydrolysis activity"/>
    <property type="evidence" value="ECO:0007669"/>
    <property type="project" value="InterPro"/>
</dbReference>
<gene>
    <name evidence="6" type="primary">braF3</name>
    <name evidence="6" type="ORF">PFLCHA0_c26850</name>
</gene>
<keyword evidence="2" id="KW-0547">Nucleotide-binding</keyword>
<dbReference type="PANTHER" id="PTHR45772">
    <property type="entry name" value="CONSERVED COMPONENT OF ABC TRANSPORTER FOR NATURAL AMINO ACIDS-RELATED"/>
    <property type="match status" value="1"/>
</dbReference>
<dbReference type="PANTHER" id="PTHR45772:SF1">
    <property type="entry name" value="ABC TRANSPORTER ATP-BINDING PROTEIN"/>
    <property type="match status" value="1"/>
</dbReference>
<organism evidence="6 7">
    <name type="scientific">Pseudomonas protegens (strain DSM 19095 / LMG 27888 / CFBP 6595 / CHA0)</name>
    <dbReference type="NCBI Taxonomy" id="1124983"/>
    <lineage>
        <taxon>Bacteria</taxon>
        <taxon>Pseudomonadati</taxon>
        <taxon>Pseudomonadota</taxon>
        <taxon>Gammaproteobacteria</taxon>
        <taxon>Pseudomonadales</taxon>
        <taxon>Pseudomonadaceae</taxon>
        <taxon>Pseudomonas</taxon>
    </lineage>
</organism>
<feature type="compositionally biased region" description="Low complexity" evidence="4">
    <location>
        <begin position="37"/>
        <end position="50"/>
    </location>
</feature>
<dbReference type="KEGG" id="pprc:PFLCHA0_c26850"/>
<dbReference type="SMART" id="SM00382">
    <property type="entry name" value="AAA"/>
    <property type="match status" value="1"/>
</dbReference>
<evidence type="ECO:0000256" key="1">
    <source>
        <dbReference type="ARBA" id="ARBA00022448"/>
    </source>
</evidence>
<evidence type="ECO:0000259" key="5">
    <source>
        <dbReference type="PROSITE" id="PS50893"/>
    </source>
</evidence>
<evidence type="ECO:0000313" key="7">
    <source>
        <dbReference type="Proteomes" id="UP000013940"/>
    </source>
</evidence>